<dbReference type="AlphaFoldDB" id="A0A139AL85"/>
<evidence type="ECO:0000313" key="2">
    <source>
        <dbReference type="Proteomes" id="UP000070544"/>
    </source>
</evidence>
<gene>
    <name evidence="1" type="ORF">M427DRAFT_68373</name>
</gene>
<proteinExistence type="predicted"/>
<dbReference type="Pfam" id="PF08293">
    <property type="entry name" value="MRP-S33"/>
    <property type="match status" value="1"/>
</dbReference>
<name>A0A139AL85_GONPJ</name>
<organism evidence="1 2">
    <name type="scientific">Gonapodya prolifera (strain JEL478)</name>
    <name type="common">Monoblepharis prolifera</name>
    <dbReference type="NCBI Taxonomy" id="1344416"/>
    <lineage>
        <taxon>Eukaryota</taxon>
        <taxon>Fungi</taxon>
        <taxon>Fungi incertae sedis</taxon>
        <taxon>Chytridiomycota</taxon>
        <taxon>Chytridiomycota incertae sedis</taxon>
        <taxon>Monoblepharidomycetes</taxon>
        <taxon>Monoblepharidales</taxon>
        <taxon>Gonapodyaceae</taxon>
        <taxon>Gonapodya</taxon>
    </lineage>
</organism>
<dbReference type="Proteomes" id="UP000070544">
    <property type="component" value="Unassembled WGS sequence"/>
</dbReference>
<evidence type="ECO:0000313" key="1">
    <source>
        <dbReference type="EMBL" id="KXS17561.1"/>
    </source>
</evidence>
<dbReference type="OrthoDB" id="2257454at2759"/>
<reference evidence="1 2" key="1">
    <citation type="journal article" date="2015" name="Genome Biol. Evol.">
        <title>Phylogenomic analyses indicate that early fungi evolved digesting cell walls of algal ancestors of land plants.</title>
        <authorList>
            <person name="Chang Y."/>
            <person name="Wang S."/>
            <person name="Sekimoto S."/>
            <person name="Aerts A.L."/>
            <person name="Choi C."/>
            <person name="Clum A."/>
            <person name="LaButti K.M."/>
            <person name="Lindquist E.A."/>
            <person name="Yee Ngan C."/>
            <person name="Ohm R.A."/>
            <person name="Salamov A.A."/>
            <person name="Grigoriev I.V."/>
            <person name="Spatafora J.W."/>
            <person name="Berbee M.L."/>
        </authorList>
    </citation>
    <scope>NUCLEOTIDE SEQUENCE [LARGE SCALE GENOMIC DNA]</scope>
    <source>
        <strain evidence="1 2">JEL478</strain>
    </source>
</reference>
<accession>A0A139AL85</accession>
<dbReference type="EMBL" id="KQ965746">
    <property type="protein sequence ID" value="KXS17561.1"/>
    <property type="molecule type" value="Genomic_DNA"/>
</dbReference>
<protein>
    <submittedName>
        <fullName evidence="1">Uncharacterized protein</fullName>
    </submittedName>
</protein>
<dbReference type="InterPro" id="IPR013219">
    <property type="entry name" value="Ribosomal_mS33"/>
</dbReference>
<sequence>MAQQMQSRIAQLLRLRASIFSIPYADPAIRSDGTHILRERLVGPALRSYYPPDFDNVKLARRDPDVVSSSLELDDLALEKRKEKQAILEGRNKRIWHKVGVKISRAKAKESGGGKKKRR</sequence>
<keyword evidence="2" id="KW-1185">Reference proteome</keyword>